<evidence type="ECO:0000256" key="10">
    <source>
        <dbReference type="ARBA" id="ARBA00023136"/>
    </source>
</evidence>
<dbReference type="PROSITE" id="PS00107">
    <property type="entry name" value="PROTEIN_KINASE_ATP"/>
    <property type="match status" value="1"/>
</dbReference>
<name>A0A444ZIJ6_ARAHY</name>
<protein>
    <recommendedName>
        <fullName evidence="15">Protein kinase domain-containing protein</fullName>
    </recommendedName>
</protein>
<keyword evidence="7" id="KW-0418">Kinase</keyword>
<dbReference type="InterPro" id="IPR017441">
    <property type="entry name" value="Protein_kinase_ATP_BS"/>
</dbReference>
<dbReference type="AlphaFoldDB" id="A0A444ZIJ6"/>
<dbReference type="Pfam" id="PF07714">
    <property type="entry name" value="PK_Tyr_Ser-Thr"/>
    <property type="match status" value="1"/>
</dbReference>
<dbReference type="Gene3D" id="1.10.510.10">
    <property type="entry name" value="Transferase(Phosphotransferase) domain 1"/>
    <property type="match status" value="1"/>
</dbReference>
<sequence>MSSSGGLDRPALVMIIVGGIVIFISLCLAICRGRIKIVGIQVIRDAQFLTHTMDKFLNDIEKDKPFRFTTQQLKIVTDNFSYLLGSGGFGSVYKGVFSDDTIVAVKVLFRSSDKRIQEQFMAEIGTLGKVHHFNLVKLFGFCVEKNLIAIVYEYMGNGSLDKYLFKQVKALEFEKLHEIAIGTARGIAYLHEECQQRIIHYDIKPANILLDMNFNPKVADFGLAKLCNRDNTHISMTGGRGTPGYAAPELWMPFPVTHKCDVYSFGMLLFEIIGGRRNVDTNVPESQEWFPMWVWKKFDGGELQNSALVSELLLEKHKEMVERMVKVALWCVQYRPESRPMMSAVVKMLEGSVEISQPLNPFQYLMDNGFATLPQQYSSSNCNATTATTSSYCDSSVIAVDSNIVTAHSI</sequence>
<keyword evidence="10 14" id="KW-0472">Membrane</keyword>
<evidence type="ECO:0000256" key="13">
    <source>
        <dbReference type="RuleBase" id="RU000304"/>
    </source>
</evidence>
<keyword evidence="2 13" id="KW-0723">Serine/threonine-protein kinase</keyword>
<keyword evidence="9 14" id="KW-1133">Transmembrane helix</keyword>
<dbReference type="InterPro" id="IPR008271">
    <property type="entry name" value="Ser/Thr_kinase_AS"/>
</dbReference>
<dbReference type="InterPro" id="IPR045874">
    <property type="entry name" value="LRK10/LRL21-25-like"/>
</dbReference>
<evidence type="ECO:0000313" key="17">
    <source>
        <dbReference type="Proteomes" id="UP000289738"/>
    </source>
</evidence>
<comment type="similarity">
    <text evidence="13">Belongs to the protein kinase superfamily.</text>
</comment>
<gene>
    <name evidence="16" type="ORF">Ahy_B04g070674</name>
</gene>
<evidence type="ECO:0000256" key="11">
    <source>
        <dbReference type="ARBA" id="ARBA00023180"/>
    </source>
</evidence>
<evidence type="ECO:0000256" key="5">
    <source>
        <dbReference type="ARBA" id="ARBA00022729"/>
    </source>
</evidence>
<evidence type="ECO:0000256" key="1">
    <source>
        <dbReference type="ARBA" id="ARBA00004479"/>
    </source>
</evidence>
<keyword evidence="5" id="KW-0732">Signal</keyword>
<accession>A0A444ZIJ6</accession>
<dbReference type="GO" id="GO:0005524">
    <property type="term" value="F:ATP binding"/>
    <property type="evidence" value="ECO:0007669"/>
    <property type="project" value="UniProtKB-UniRule"/>
</dbReference>
<keyword evidence="17" id="KW-1185">Reference proteome</keyword>
<dbReference type="PROSITE" id="PS00108">
    <property type="entry name" value="PROTEIN_KINASE_ST"/>
    <property type="match status" value="1"/>
</dbReference>
<evidence type="ECO:0000256" key="9">
    <source>
        <dbReference type="ARBA" id="ARBA00022989"/>
    </source>
</evidence>
<comment type="caution">
    <text evidence="16">The sequence shown here is derived from an EMBL/GenBank/DDBJ whole genome shotgun (WGS) entry which is preliminary data.</text>
</comment>
<organism evidence="16 17">
    <name type="scientific">Arachis hypogaea</name>
    <name type="common">Peanut</name>
    <dbReference type="NCBI Taxonomy" id="3818"/>
    <lineage>
        <taxon>Eukaryota</taxon>
        <taxon>Viridiplantae</taxon>
        <taxon>Streptophyta</taxon>
        <taxon>Embryophyta</taxon>
        <taxon>Tracheophyta</taxon>
        <taxon>Spermatophyta</taxon>
        <taxon>Magnoliopsida</taxon>
        <taxon>eudicotyledons</taxon>
        <taxon>Gunneridae</taxon>
        <taxon>Pentapetalae</taxon>
        <taxon>rosids</taxon>
        <taxon>fabids</taxon>
        <taxon>Fabales</taxon>
        <taxon>Fabaceae</taxon>
        <taxon>Papilionoideae</taxon>
        <taxon>50 kb inversion clade</taxon>
        <taxon>dalbergioids sensu lato</taxon>
        <taxon>Dalbergieae</taxon>
        <taxon>Pterocarpus clade</taxon>
        <taxon>Arachis</taxon>
    </lineage>
</organism>
<feature type="domain" description="Protein kinase" evidence="15">
    <location>
        <begin position="78"/>
        <end position="363"/>
    </location>
</feature>
<dbReference type="Gramene" id="arahy.Tifrunner.gnm2.ann2.Ah14g172400.1">
    <property type="protein sequence ID" value="arahy.Tifrunner.gnm2.ann2.Ah14g172400.1-CDS"/>
    <property type="gene ID" value="arahy.Tifrunner.gnm2.ann2.Ah14g172400"/>
</dbReference>
<dbReference type="Gene3D" id="3.30.200.20">
    <property type="entry name" value="Phosphorylase Kinase, domain 1"/>
    <property type="match status" value="1"/>
</dbReference>
<evidence type="ECO:0000256" key="2">
    <source>
        <dbReference type="ARBA" id="ARBA00022527"/>
    </source>
</evidence>
<keyword evidence="3" id="KW-0808">Transferase</keyword>
<dbReference type="CDD" id="cd14066">
    <property type="entry name" value="STKc_IRAK"/>
    <property type="match status" value="1"/>
</dbReference>
<proteinExistence type="inferred from homology"/>
<dbReference type="SMART" id="SM00220">
    <property type="entry name" value="S_TKc"/>
    <property type="match status" value="1"/>
</dbReference>
<evidence type="ECO:0000256" key="6">
    <source>
        <dbReference type="ARBA" id="ARBA00022741"/>
    </source>
</evidence>
<dbReference type="GO" id="GO:0004674">
    <property type="term" value="F:protein serine/threonine kinase activity"/>
    <property type="evidence" value="ECO:0007669"/>
    <property type="project" value="UniProtKB-KW"/>
</dbReference>
<dbReference type="PANTHER" id="PTHR27009">
    <property type="entry name" value="RUST RESISTANCE KINASE LR10-RELATED"/>
    <property type="match status" value="1"/>
</dbReference>
<evidence type="ECO:0000256" key="12">
    <source>
        <dbReference type="PROSITE-ProRule" id="PRU10141"/>
    </source>
</evidence>
<comment type="subcellular location">
    <subcellularLocation>
        <location evidence="1">Membrane</location>
        <topology evidence="1">Single-pass type I membrane protein</topology>
    </subcellularLocation>
</comment>
<keyword evidence="8 12" id="KW-0067">ATP-binding</keyword>
<evidence type="ECO:0000256" key="8">
    <source>
        <dbReference type="ARBA" id="ARBA00022840"/>
    </source>
</evidence>
<dbReference type="SUPFAM" id="SSF56112">
    <property type="entry name" value="Protein kinase-like (PK-like)"/>
    <property type="match status" value="1"/>
</dbReference>
<dbReference type="GO" id="GO:0016020">
    <property type="term" value="C:membrane"/>
    <property type="evidence" value="ECO:0007669"/>
    <property type="project" value="UniProtKB-SubCell"/>
</dbReference>
<dbReference type="InterPro" id="IPR000719">
    <property type="entry name" value="Prot_kinase_dom"/>
</dbReference>
<keyword evidence="11" id="KW-0325">Glycoprotein</keyword>
<dbReference type="STRING" id="3818.A0A444ZIJ6"/>
<dbReference type="OrthoDB" id="4062651at2759"/>
<evidence type="ECO:0000259" key="15">
    <source>
        <dbReference type="PROSITE" id="PS50011"/>
    </source>
</evidence>
<evidence type="ECO:0000256" key="14">
    <source>
        <dbReference type="SAM" id="Phobius"/>
    </source>
</evidence>
<reference evidence="16 17" key="1">
    <citation type="submission" date="2019-01" db="EMBL/GenBank/DDBJ databases">
        <title>Sequencing of cultivated peanut Arachis hypogaea provides insights into genome evolution and oil improvement.</title>
        <authorList>
            <person name="Chen X."/>
        </authorList>
    </citation>
    <scope>NUCLEOTIDE SEQUENCE [LARGE SCALE GENOMIC DNA]</scope>
    <source>
        <strain evidence="17">cv. Fuhuasheng</strain>
        <tissue evidence="16">Leaves</tissue>
    </source>
</reference>
<dbReference type="FunFam" id="1.10.510.10:FF:000537">
    <property type="entry name" value="Putative receptor-like protein kinase"/>
    <property type="match status" value="1"/>
</dbReference>
<keyword evidence="4 14" id="KW-0812">Transmembrane</keyword>
<dbReference type="InterPro" id="IPR001245">
    <property type="entry name" value="Ser-Thr/Tyr_kinase_cat_dom"/>
</dbReference>
<dbReference type="EMBL" id="SDMP01000014">
    <property type="protein sequence ID" value="RYR13943.1"/>
    <property type="molecule type" value="Genomic_DNA"/>
</dbReference>
<evidence type="ECO:0000256" key="4">
    <source>
        <dbReference type="ARBA" id="ARBA00022692"/>
    </source>
</evidence>
<dbReference type="Proteomes" id="UP000289738">
    <property type="component" value="Chromosome B04"/>
</dbReference>
<evidence type="ECO:0000313" key="16">
    <source>
        <dbReference type="EMBL" id="RYR13943.1"/>
    </source>
</evidence>
<feature type="transmembrane region" description="Helical" evidence="14">
    <location>
        <begin position="12"/>
        <end position="31"/>
    </location>
</feature>
<evidence type="ECO:0000256" key="7">
    <source>
        <dbReference type="ARBA" id="ARBA00022777"/>
    </source>
</evidence>
<dbReference type="InterPro" id="IPR011009">
    <property type="entry name" value="Kinase-like_dom_sf"/>
</dbReference>
<evidence type="ECO:0000256" key="3">
    <source>
        <dbReference type="ARBA" id="ARBA00022679"/>
    </source>
</evidence>
<dbReference type="SMR" id="A0A444ZIJ6"/>
<dbReference type="PROSITE" id="PS50011">
    <property type="entry name" value="PROTEIN_KINASE_DOM"/>
    <property type="match status" value="1"/>
</dbReference>
<keyword evidence="6 12" id="KW-0547">Nucleotide-binding</keyword>
<feature type="binding site" evidence="12">
    <location>
        <position position="106"/>
    </location>
    <ligand>
        <name>ATP</name>
        <dbReference type="ChEBI" id="CHEBI:30616"/>
    </ligand>
</feature>